<sequence>MTSPPITAVIFDLGGVLIDWNPRYLYRQLITDEQELDTFLSTVTTSDWNEEQDAGRSLAEGTALLAAQHPQHKELIEHFYGRWSEMLGGAIDGTVQVLTELRASQRYHLYALTNWSAETFPIALAQFEFLHWFEGIVVSGTEKMRKPSPEFYHLLLTRYGVEAQQAVFIDDNLRNIQAAQAIGLHTIHFQTPEQLRTELEALGVLPAAS</sequence>
<dbReference type="AlphaFoldDB" id="A0A243WGZ7"/>
<dbReference type="InterPro" id="IPR006439">
    <property type="entry name" value="HAD-SF_hydro_IA"/>
</dbReference>
<dbReference type="EMBL" id="MTSE01000002">
    <property type="protein sequence ID" value="OUJ75088.1"/>
    <property type="molecule type" value="Genomic_DNA"/>
</dbReference>
<dbReference type="PANTHER" id="PTHR43611">
    <property type="entry name" value="ALPHA-D-GLUCOSE 1-PHOSPHATE PHOSPHATASE"/>
    <property type="match status" value="1"/>
</dbReference>
<gene>
    <name evidence="1" type="ORF">BXP70_03420</name>
</gene>
<dbReference type="SFLD" id="SFLDS00003">
    <property type="entry name" value="Haloacid_Dehalogenase"/>
    <property type="match status" value="1"/>
</dbReference>
<dbReference type="GO" id="GO:0016787">
    <property type="term" value="F:hydrolase activity"/>
    <property type="evidence" value="ECO:0007669"/>
    <property type="project" value="UniProtKB-KW"/>
</dbReference>
<accession>A0A243WGZ7</accession>
<name>A0A243WGZ7_9BACT</name>
<dbReference type="OrthoDB" id="9797415at2"/>
<keyword evidence="1" id="KW-0378">Hydrolase</keyword>
<dbReference type="SFLD" id="SFLDG01129">
    <property type="entry name" value="C1.5:_HAD__Beta-PGM__Phosphata"/>
    <property type="match status" value="1"/>
</dbReference>
<dbReference type="Gene3D" id="3.40.50.1000">
    <property type="entry name" value="HAD superfamily/HAD-like"/>
    <property type="match status" value="1"/>
</dbReference>
<dbReference type="RefSeq" id="WP_086592633.1">
    <property type="nucleotide sequence ID" value="NZ_MTSE01000002.1"/>
</dbReference>
<evidence type="ECO:0000313" key="1">
    <source>
        <dbReference type="EMBL" id="OUJ75088.1"/>
    </source>
</evidence>
<dbReference type="CDD" id="cd02603">
    <property type="entry name" value="HAD_sEH-N_like"/>
    <property type="match status" value="1"/>
</dbReference>
<protein>
    <submittedName>
        <fullName evidence="1">HAD family hydrolase</fullName>
    </submittedName>
</protein>
<dbReference type="PANTHER" id="PTHR43611:SF3">
    <property type="entry name" value="FLAVIN MONONUCLEOTIDE HYDROLASE 1, CHLOROPLATIC"/>
    <property type="match status" value="1"/>
</dbReference>
<organism evidence="1 2">
    <name type="scientific">Hymenobacter crusticola</name>
    <dbReference type="NCBI Taxonomy" id="1770526"/>
    <lineage>
        <taxon>Bacteria</taxon>
        <taxon>Pseudomonadati</taxon>
        <taxon>Bacteroidota</taxon>
        <taxon>Cytophagia</taxon>
        <taxon>Cytophagales</taxon>
        <taxon>Hymenobacteraceae</taxon>
        <taxon>Hymenobacter</taxon>
    </lineage>
</organism>
<dbReference type="Pfam" id="PF00702">
    <property type="entry name" value="Hydrolase"/>
    <property type="match status" value="1"/>
</dbReference>
<dbReference type="NCBIfam" id="TIGR01509">
    <property type="entry name" value="HAD-SF-IA-v3"/>
    <property type="match status" value="1"/>
</dbReference>
<evidence type="ECO:0000313" key="2">
    <source>
        <dbReference type="Proteomes" id="UP000194873"/>
    </source>
</evidence>
<reference evidence="1 2" key="1">
    <citation type="submission" date="2017-01" db="EMBL/GenBank/DDBJ databases">
        <title>A new Hymenobacter.</title>
        <authorList>
            <person name="Liang Y."/>
            <person name="Feng F."/>
        </authorList>
    </citation>
    <scope>NUCLEOTIDE SEQUENCE [LARGE SCALE GENOMIC DNA]</scope>
    <source>
        <strain evidence="1">MIMBbqt21</strain>
    </source>
</reference>
<dbReference type="InterPro" id="IPR023214">
    <property type="entry name" value="HAD_sf"/>
</dbReference>
<dbReference type="PRINTS" id="PR00413">
    <property type="entry name" value="HADHALOGNASE"/>
</dbReference>
<dbReference type="InterPro" id="IPR036412">
    <property type="entry name" value="HAD-like_sf"/>
</dbReference>
<dbReference type="SUPFAM" id="SSF56784">
    <property type="entry name" value="HAD-like"/>
    <property type="match status" value="1"/>
</dbReference>
<comment type="caution">
    <text evidence="1">The sequence shown here is derived from an EMBL/GenBank/DDBJ whole genome shotgun (WGS) entry which is preliminary data.</text>
</comment>
<dbReference type="Proteomes" id="UP000194873">
    <property type="component" value="Unassembled WGS sequence"/>
</dbReference>
<proteinExistence type="predicted"/>
<keyword evidence="2" id="KW-1185">Reference proteome</keyword>